<sequence length="482" mass="53418">MAVYDHGLHRVPIIRGKELTFTYASRQNLACEVPTCHIEPGEFIVLCGKSGSGKSTFLKLLNGLIPDYYTGHYEGELSVADCQVGRDSVEVFSRHVSSVFQNPASQFFYQEVKHELVFPCENQGVATDVILEDLSILATDFAFQELLEAQMTDLSGGQKQRVAIATAIMQKTPIMVFDEPTANLDCQGVEVVKDYLKALKAVGKTIVIAEHRLHYLMDLADRFIYFDQGHLTQCWTPEELLALPDAKRQELGLRQLDLGVVKQELQAKTVGRHYDPSHDFQVKNLHVRAGKKKLYQLEHLSFNSGQVTGITGPNGLGKSQLVYYLTGLLNDPKAQISYKGRLLSAKERLEITSLVMQDVSLQLFAETVKTEINMGHDKHPQTAQVIDSLALSDLLDKHPASLSGGEQQRVMIAASVLSDKSVIIFDEPSSGLDVLQMEALADLLESLASQEKVVIVISHDDELLLRSCDSVYQMSAQNDANA</sequence>
<keyword evidence="4" id="KW-1003">Cell membrane</keyword>
<name>A0A0P6SRG5_9STRE</name>
<keyword evidence="8" id="KW-1278">Translocase</keyword>
<dbReference type="PANTHER" id="PTHR43553">
    <property type="entry name" value="HEAVY METAL TRANSPORTER"/>
    <property type="match status" value="1"/>
</dbReference>
<dbReference type="GO" id="GO:0043190">
    <property type="term" value="C:ATP-binding cassette (ABC) transporter complex"/>
    <property type="evidence" value="ECO:0007669"/>
    <property type="project" value="TreeGrafter"/>
</dbReference>
<evidence type="ECO:0000313" key="12">
    <source>
        <dbReference type="EMBL" id="KPJ22297.1"/>
    </source>
</evidence>
<dbReference type="GO" id="GO:0005524">
    <property type="term" value="F:ATP binding"/>
    <property type="evidence" value="ECO:0007669"/>
    <property type="project" value="UniProtKB-KW"/>
</dbReference>
<dbReference type="InterPro" id="IPR015856">
    <property type="entry name" value="ABC_transpr_CbiO/EcfA_su"/>
</dbReference>
<gene>
    <name evidence="12" type="ORF">AKK44_05405</name>
</gene>
<dbReference type="GO" id="GO:0016887">
    <property type="term" value="F:ATP hydrolysis activity"/>
    <property type="evidence" value="ECO:0007669"/>
    <property type="project" value="InterPro"/>
</dbReference>
<evidence type="ECO:0000256" key="10">
    <source>
        <dbReference type="ARBA" id="ARBA00025157"/>
    </source>
</evidence>
<keyword evidence="5" id="KW-0677">Repeat</keyword>
<evidence type="ECO:0000256" key="4">
    <source>
        <dbReference type="ARBA" id="ARBA00022475"/>
    </source>
</evidence>
<keyword evidence="6" id="KW-0547">Nucleotide-binding</keyword>
<dbReference type="PANTHER" id="PTHR43553:SF23">
    <property type="entry name" value="ABC TRANSPORTER ATP-BINDING COMPONENT"/>
    <property type="match status" value="1"/>
</dbReference>
<dbReference type="AlphaFoldDB" id="A0A0P6SRG5"/>
<dbReference type="SMART" id="SM00382">
    <property type="entry name" value="AAA"/>
    <property type="match status" value="2"/>
</dbReference>
<evidence type="ECO:0000259" key="11">
    <source>
        <dbReference type="PROSITE" id="PS50893"/>
    </source>
</evidence>
<dbReference type="CDD" id="cd03225">
    <property type="entry name" value="ABC_cobalt_CbiO_domain1"/>
    <property type="match status" value="1"/>
</dbReference>
<evidence type="ECO:0000256" key="9">
    <source>
        <dbReference type="ARBA" id="ARBA00023136"/>
    </source>
</evidence>
<dbReference type="InterPro" id="IPR017871">
    <property type="entry name" value="ABC_transporter-like_CS"/>
</dbReference>
<feature type="domain" description="ABC transporter" evidence="11">
    <location>
        <begin position="280"/>
        <end position="482"/>
    </location>
</feature>
<dbReference type="InterPro" id="IPR050095">
    <property type="entry name" value="ECF_ABC_transporter_ATP-bd"/>
</dbReference>
<evidence type="ECO:0000256" key="6">
    <source>
        <dbReference type="ARBA" id="ARBA00022741"/>
    </source>
</evidence>
<dbReference type="InterPro" id="IPR003439">
    <property type="entry name" value="ABC_transporter-like_ATP-bd"/>
</dbReference>
<dbReference type="Proteomes" id="UP000049578">
    <property type="component" value="Unassembled WGS sequence"/>
</dbReference>
<dbReference type="RefSeq" id="WP_054278836.1">
    <property type="nucleotide sequence ID" value="NZ_LHQM01000020.1"/>
</dbReference>
<dbReference type="InterPro" id="IPR003593">
    <property type="entry name" value="AAA+_ATPase"/>
</dbReference>
<proteinExistence type="inferred from homology"/>
<evidence type="ECO:0000313" key="13">
    <source>
        <dbReference type="Proteomes" id="UP000049578"/>
    </source>
</evidence>
<keyword evidence="9" id="KW-0472">Membrane</keyword>
<dbReference type="GO" id="GO:0042626">
    <property type="term" value="F:ATPase-coupled transmembrane transporter activity"/>
    <property type="evidence" value="ECO:0007669"/>
    <property type="project" value="TreeGrafter"/>
</dbReference>
<accession>A0A0P6SRG5</accession>
<dbReference type="Gene3D" id="3.40.50.300">
    <property type="entry name" value="P-loop containing nucleotide triphosphate hydrolases"/>
    <property type="match status" value="2"/>
</dbReference>
<keyword evidence="3" id="KW-0813">Transport</keyword>
<evidence type="ECO:0000256" key="8">
    <source>
        <dbReference type="ARBA" id="ARBA00022967"/>
    </source>
</evidence>
<dbReference type="STRING" id="119224.AKK44_05405"/>
<evidence type="ECO:0000256" key="5">
    <source>
        <dbReference type="ARBA" id="ARBA00022737"/>
    </source>
</evidence>
<comment type="subcellular location">
    <subcellularLocation>
        <location evidence="1">Cell membrane</location>
        <topology evidence="1">Peripheral membrane protein</topology>
    </subcellularLocation>
</comment>
<protein>
    <submittedName>
        <fullName evidence="12">ABC transporter ATP-binding protein</fullName>
    </submittedName>
</protein>
<dbReference type="EMBL" id="LHQM01000020">
    <property type="protein sequence ID" value="KPJ22297.1"/>
    <property type="molecule type" value="Genomic_DNA"/>
</dbReference>
<keyword evidence="7 12" id="KW-0067">ATP-binding</keyword>
<dbReference type="PROSITE" id="PS00211">
    <property type="entry name" value="ABC_TRANSPORTER_1"/>
    <property type="match status" value="2"/>
</dbReference>
<dbReference type="SUPFAM" id="SSF52540">
    <property type="entry name" value="P-loop containing nucleoside triphosphate hydrolases"/>
    <property type="match status" value="2"/>
</dbReference>
<dbReference type="PATRIC" id="fig|119224.3.peg.622"/>
<evidence type="ECO:0000256" key="2">
    <source>
        <dbReference type="ARBA" id="ARBA00005417"/>
    </source>
</evidence>
<dbReference type="Pfam" id="PF00005">
    <property type="entry name" value="ABC_tran"/>
    <property type="match status" value="2"/>
</dbReference>
<evidence type="ECO:0000256" key="7">
    <source>
        <dbReference type="ARBA" id="ARBA00022840"/>
    </source>
</evidence>
<comment type="similarity">
    <text evidence="2">Belongs to the ABC transporter superfamily.</text>
</comment>
<reference evidence="12 13" key="1">
    <citation type="submission" date="2015-08" db="EMBL/GenBank/DDBJ databases">
        <title>Genome sequence of Streptococcus phocae subsp. phocae ATCC 51973T isolated from liver specimen obtained from seal.</title>
        <authorList>
            <person name="Avendano-Herrera R."/>
        </authorList>
    </citation>
    <scope>NUCLEOTIDE SEQUENCE [LARGE SCALE GENOMIC DNA]</scope>
    <source>
        <strain evidence="12 13">ATCC 51973</strain>
    </source>
</reference>
<feature type="domain" description="ABC transporter" evidence="11">
    <location>
        <begin position="14"/>
        <end position="253"/>
    </location>
</feature>
<evidence type="ECO:0000256" key="3">
    <source>
        <dbReference type="ARBA" id="ARBA00022448"/>
    </source>
</evidence>
<evidence type="ECO:0000256" key="1">
    <source>
        <dbReference type="ARBA" id="ARBA00004202"/>
    </source>
</evidence>
<keyword evidence="13" id="KW-1185">Reference proteome</keyword>
<comment type="caution">
    <text evidence="12">The sequence shown here is derived from an EMBL/GenBank/DDBJ whole genome shotgun (WGS) entry which is preliminary data.</text>
</comment>
<dbReference type="PROSITE" id="PS50893">
    <property type="entry name" value="ABC_TRANSPORTER_2"/>
    <property type="match status" value="2"/>
</dbReference>
<comment type="function">
    <text evidence="10">Probably part of an ABC transporter complex. Responsible for energy coupling to the transport system.</text>
</comment>
<organism evidence="12 13">
    <name type="scientific">Streptococcus phocae</name>
    <dbReference type="NCBI Taxonomy" id="119224"/>
    <lineage>
        <taxon>Bacteria</taxon>
        <taxon>Bacillati</taxon>
        <taxon>Bacillota</taxon>
        <taxon>Bacilli</taxon>
        <taxon>Lactobacillales</taxon>
        <taxon>Streptococcaceae</taxon>
        <taxon>Streptococcus</taxon>
    </lineage>
</organism>
<dbReference type="InterPro" id="IPR027417">
    <property type="entry name" value="P-loop_NTPase"/>
</dbReference>